<proteinExistence type="predicted"/>
<comment type="caution">
    <text evidence="1">The sequence shown here is derived from an EMBL/GenBank/DDBJ whole genome shotgun (WGS) entry which is preliminary data.</text>
</comment>
<evidence type="ECO:0000313" key="2">
    <source>
        <dbReference type="Proteomes" id="UP000322619"/>
    </source>
</evidence>
<reference evidence="1 2" key="1">
    <citation type="submission" date="2019-08" db="EMBL/GenBank/DDBJ databases">
        <title>Isolation and enrichment of carboxydotrophic bacteria from anaerobic sludge for the production of bio-based chemicals from syngas.</title>
        <authorList>
            <person name="Antares A.L."/>
            <person name="Moreira J."/>
            <person name="Diender M."/>
            <person name="Parshina S.N."/>
            <person name="Stams A.J.M."/>
            <person name="Alves M."/>
            <person name="Alves J.I."/>
            <person name="Sousa D.Z."/>
        </authorList>
    </citation>
    <scope>NUCLEOTIDE SEQUENCE [LARGE SCALE GENOMIC DNA]</scope>
    <source>
        <strain evidence="1 2">JM</strain>
    </source>
</reference>
<dbReference type="PANTHER" id="PTHR11220:SF1">
    <property type="entry name" value="HEME-BINDING PROTEIN 2"/>
    <property type="match status" value="1"/>
</dbReference>
<dbReference type="PANTHER" id="PTHR11220">
    <property type="entry name" value="HEME-BINDING PROTEIN-RELATED"/>
    <property type="match status" value="1"/>
</dbReference>
<protein>
    <submittedName>
        <fullName evidence="1">Heme-binding protein</fullName>
    </submittedName>
</protein>
<gene>
    <name evidence="1" type="ORF">FXB42_11975</name>
</gene>
<dbReference type="InterPro" id="IPR011256">
    <property type="entry name" value="Reg_factor_effector_dom_sf"/>
</dbReference>
<sequence length="197" mass="22470">MISRFKKSRMKMKFGVTIVYKPQGGKIMPNYETPEYTVIEKDNDFELRAYKSYLTASIDDKKSENASGFNQIFDYINGNNSKHQKIAMTVPVFNELGTGISITAFVLPAKYANELPPEPGNSRIAINKIDEKTVAAITFSGSVKKEKLAELQSKLLQWLQEKNLKTHGNFRLARYNSPFTPLFLRHNELLIDIEKTI</sequence>
<dbReference type="AlphaFoldDB" id="A0A5D0WJZ2"/>
<dbReference type="InterPro" id="IPR006917">
    <property type="entry name" value="SOUL_heme-bd"/>
</dbReference>
<dbReference type="Pfam" id="PF04832">
    <property type="entry name" value="SOUL"/>
    <property type="match status" value="1"/>
</dbReference>
<name>A0A5D0WJZ2_9FIRM</name>
<evidence type="ECO:0000313" key="1">
    <source>
        <dbReference type="EMBL" id="TYC84479.1"/>
    </source>
</evidence>
<dbReference type="EMBL" id="VSLA01000025">
    <property type="protein sequence ID" value="TYC84479.1"/>
    <property type="molecule type" value="Genomic_DNA"/>
</dbReference>
<organism evidence="1 2">
    <name type="scientific">Acetobacterium wieringae</name>
    <dbReference type="NCBI Taxonomy" id="52694"/>
    <lineage>
        <taxon>Bacteria</taxon>
        <taxon>Bacillati</taxon>
        <taxon>Bacillota</taxon>
        <taxon>Clostridia</taxon>
        <taxon>Eubacteriales</taxon>
        <taxon>Eubacteriaceae</taxon>
        <taxon>Acetobacterium</taxon>
    </lineage>
</organism>
<accession>A0A5D0WJZ2</accession>
<dbReference type="Gene3D" id="3.20.80.10">
    <property type="entry name" value="Regulatory factor, effector binding domain"/>
    <property type="match status" value="1"/>
</dbReference>
<dbReference type="Proteomes" id="UP000322619">
    <property type="component" value="Unassembled WGS sequence"/>
</dbReference>
<dbReference type="SUPFAM" id="SSF55136">
    <property type="entry name" value="Probable bacterial effector-binding domain"/>
    <property type="match status" value="1"/>
</dbReference>